<protein>
    <submittedName>
        <fullName evidence="2">Uncharacterized protein</fullName>
    </submittedName>
</protein>
<dbReference type="GeneID" id="43603880"/>
<evidence type="ECO:0000313" key="2">
    <source>
        <dbReference type="EMBL" id="KAF4485152.1"/>
    </source>
</evidence>
<evidence type="ECO:0000256" key="1">
    <source>
        <dbReference type="SAM" id="Phobius"/>
    </source>
</evidence>
<keyword evidence="1" id="KW-0472">Membrane</keyword>
<accession>A0A7J6J5Q6</accession>
<proteinExistence type="predicted"/>
<keyword evidence="1" id="KW-0812">Transmembrane</keyword>
<comment type="caution">
    <text evidence="2">The sequence shown here is derived from an EMBL/GenBank/DDBJ whole genome shotgun (WGS) entry which is preliminary data.</text>
</comment>
<dbReference type="RefSeq" id="XP_031883007.1">
    <property type="nucleotide sequence ID" value="XM_032019655.1"/>
</dbReference>
<name>A0A7J6J5Q6_COLFN</name>
<reference evidence="2 3" key="1">
    <citation type="submission" date="2012-08" db="EMBL/GenBank/DDBJ databases">
        <authorList>
            <person name="Gan P.H.P."/>
            <person name="Ikeda K."/>
            <person name="Irieda H."/>
            <person name="Narusaka M."/>
            <person name="O'Connell R.J."/>
            <person name="Narusaka Y."/>
            <person name="Takano Y."/>
            <person name="Kubo Y."/>
            <person name="Shirasu K."/>
        </authorList>
    </citation>
    <scope>NUCLEOTIDE SEQUENCE [LARGE SCALE GENOMIC DNA]</scope>
    <source>
        <strain evidence="2 3">Nara gc5</strain>
    </source>
</reference>
<sequence length="73" mass="8040">MLRMFAGMDGFGGMLLVVIVLMVLAVGASTFNYILTSGKSKEVDFEGEDDSTYAFYASKRKRASSVKRVTFDI</sequence>
<organism evidence="2 3">
    <name type="scientific">Colletotrichum fructicola (strain Nara gc5)</name>
    <name type="common">Anthracnose fungus</name>
    <name type="synonym">Colletotrichum gloeosporioides (strain Nara gc5)</name>
    <dbReference type="NCBI Taxonomy" id="1213859"/>
    <lineage>
        <taxon>Eukaryota</taxon>
        <taxon>Fungi</taxon>
        <taxon>Dikarya</taxon>
        <taxon>Ascomycota</taxon>
        <taxon>Pezizomycotina</taxon>
        <taxon>Sordariomycetes</taxon>
        <taxon>Hypocreomycetidae</taxon>
        <taxon>Glomerellales</taxon>
        <taxon>Glomerellaceae</taxon>
        <taxon>Colletotrichum</taxon>
        <taxon>Colletotrichum gloeosporioides species complex</taxon>
    </lineage>
</organism>
<dbReference type="InParanoid" id="A0A7J6J5Q6"/>
<evidence type="ECO:0000313" key="3">
    <source>
        <dbReference type="Proteomes" id="UP000011096"/>
    </source>
</evidence>
<dbReference type="OrthoDB" id="4848683at2759"/>
<dbReference type="EMBL" id="ANPB02000004">
    <property type="protein sequence ID" value="KAF4485152.1"/>
    <property type="molecule type" value="Genomic_DNA"/>
</dbReference>
<dbReference type="Proteomes" id="UP000011096">
    <property type="component" value="Unassembled WGS sequence"/>
</dbReference>
<dbReference type="AlphaFoldDB" id="A0A7J6J5Q6"/>
<gene>
    <name evidence="2" type="ORF">CGGC5_v006786</name>
</gene>
<feature type="transmembrane region" description="Helical" evidence="1">
    <location>
        <begin position="12"/>
        <end position="35"/>
    </location>
</feature>
<keyword evidence="1" id="KW-1133">Transmembrane helix</keyword>
<reference evidence="2 3" key="2">
    <citation type="submission" date="2020-04" db="EMBL/GenBank/DDBJ databases">
        <title>Genome sequencing and assembly of multiple isolates from the Colletotrichum gloeosporioides species complex.</title>
        <authorList>
            <person name="Gan P."/>
            <person name="Shirasu K."/>
        </authorList>
    </citation>
    <scope>NUCLEOTIDE SEQUENCE [LARGE SCALE GENOMIC DNA]</scope>
    <source>
        <strain evidence="2 3">Nara gc5</strain>
    </source>
</reference>
<keyword evidence="3" id="KW-1185">Reference proteome</keyword>